<evidence type="ECO:0000256" key="2">
    <source>
        <dbReference type="ARBA" id="ARBA00022692"/>
    </source>
</evidence>
<dbReference type="GO" id="GO:0007009">
    <property type="term" value="P:plasma membrane organization"/>
    <property type="evidence" value="ECO:0007669"/>
    <property type="project" value="TreeGrafter"/>
</dbReference>
<keyword evidence="4 5" id="KW-0472">Membrane</keyword>
<dbReference type="Ensembl" id="ENSHCOT00000028618.1">
    <property type="protein sequence ID" value="ENSHCOP00000016762.1"/>
    <property type="gene ID" value="ENSHCOG00000020536.1"/>
</dbReference>
<evidence type="ECO:0000256" key="4">
    <source>
        <dbReference type="ARBA" id="ARBA00023136"/>
    </source>
</evidence>
<evidence type="ECO:0000259" key="8">
    <source>
        <dbReference type="PROSITE" id="PS50922"/>
    </source>
</evidence>
<evidence type="ECO:0000256" key="7">
    <source>
        <dbReference type="SAM" id="SignalP"/>
    </source>
</evidence>
<feature type="transmembrane region" description="Helical" evidence="6">
    <location>
        <begin position="177"/>
        <end position="196"/>
    </location>
</feature>
<dbReference type="InterPro" id="IPR050846">
    <property type="entry name" value="TLCD"/>
</dbReference>
<comment type="subcellular location">
    <subcellularLocation>
        <location evidence="1">Membrane</location>
        <topology evidence="1">Multi-pass membrane protein</topology>
    </subcellularLocation>
</comment>
<keyword evidence="2 5" id="KW-0812">Transmembrane</keyword>
<feature type="domain" description="TLC" evidence="8">
    <location>
        <begin position="44"/>
        <end position="238"/>
    </location>
</feature>
<evidence type="ECO:0000256" key="1">
    <source>
        <dbReference type="ARBA" id="ARBA00004141"/>
    </source>
</evidence>
<dbReference type="STRING" id="109280.ENSHCOP00000016762"/>
<dbReference type="RefSeq" id="XP_019723863.1">
    <property type="nucleotide sequence ID" value="XM_019868304.1"/>
</dbReference>
<evidence type="ECO:0000313" key="10">
    <source>
        <dbReference type="Proteomes" id="UP000264820"/>
    </source>
</evidence>
<protein>
    <submittedName>
        <fullName evidence="9">TLC domain containing 1</fullName>
    </submittedName>
</protein>
<evidence type="ECO:0000256" key="3">
    <source>
        <dbReference type="ARBA" id="ARBA00022989"/>
    </source>
</evidence>
<evidence type="ECO:0000256" key="6">
    <source>
        <dbReference type="SAM" id="Phobius"/>
    </source>
</evidence>
<dbReference type="InterPro" id="IPR006634">
    <property type="entry name" value="TLC-dom"/>
</dbReference>
<dbReference type="GO" id="GO:0055091">
    <property type="term" value="P:phospholipid homeostasis"/>
    <property type="evidence" value="ECO:0007669"/>
    <property type="project" value="TreeGrafter"/>
</dbReference>
<feature type="chain" id="PRO_5018674817" evidence="7">
    <location>
        <begin position="29"/>
        <end position="257"/>
    </location>
</feature>
<dbReference type="OrthoDB" id="10266980at2759"/>
<dbReference type="CTD" id="116238"/>
<dbReference type="PANTHER" id="PTHR13439">
    <property type="entry name" value="CT120 PROTEIN"/>
    <property type="match status" value="1"/>
</dbReference>
<keyword evidence="10" id="KW-1185">Reference proteome</keyword>
<organism evidence="9 10">
    <name type="scientific">Hippocampus comes</name>
    <name type="common">Tiger tail seahorse</name>
    <dbReference type="NCBI Taxonomy" id="109280"/>
    <lineage>
        <taxon>Eukaryota</taxon>
        <taxon>Metazoa</taxon>
        <taxon>Chordata</taxon>
        <taxon>Craniata</taxon>
        <taxon>Vertebrata</taxon>
        <taxon>Euteleostomi</taxon>
        <taxon>Actinopterygii</taxon>
        <taxon>Neopterygii</taxon>
        <taxon>Teleostei</taxon>
        <taxon>Neoteleostei</taxon>
        <taxon>Acanthomorphata</taxon>
        <taxon>Syngnathiaria</taxon>
        <taxon>Syngnathiformes</taxon>
        <taxon>Syngnathoidei</taxon>
        <taxon>Syngnathidae</taxon>
        <taxon>Hippocampus</taxon>
    </lineage>
</organism>
<dbReference type="SMART" id="SM00724">
    <property type="entry name" value="TLC"/>
    <property type="match status" value="1"/>
</dbReference>
<evidence type="ECO:0000256" key="5">
    <source>
        <dbReference type="PROSITE-ProRule" id="PRU00205"/>
    </source>
</evidence>
<dbReference type="OMA" id="CAGQNGM"/>
<proteinExistence type="predicted"/>
<dbReference type="KEGG" id="hcq:109514873"/>
<evidence type="ECO:0000313" key="9">
    <source>
        <dbReference type="Ensembl" id="ENSHCOP00000016762.1"/>
    </source>
</evidence>
<dbReference type="PANTHER" id="PTHR13439:SF5">
    <property type="entry name" value="TLC DOMAIN-CONTAINING PROTEIN 1"/>
    <property type="match status" value="1"/>
</dbReference>
<dbReference type="Proteomes" id="UP000264820">
    <property type="component" value="Unplaced"/>
</dbReference>
<name>A0A3Q2YT76_HIPCM</name>
<accession>A0A3Q2YT76</accession>
<dbReference type="GeneTree" id="ENSGT01010000222313"/>
<feature type="transmembrane region" description="Helical" evidence="6">
    <location>
        <begin position="140"/>
        <end position="161"/>
    </location>
</feature>
<feature type="signal peptide" evidence="7">
    <location>
        <begin position="1"/>
        <end position="28"/>
    </location>
</feature>
<reference evidence="9" key="2">
    <citation type="submission" date="2025-09" db="UniProtKB">
        <authorList>
            <consortium name="Ensembl"/>
        </authorList>
    </citation>
    <scope>IDENTIFICATION</scope>
</reference>
<dbReference type="AlphaFoldDB" id="A0A3Q2YT76"/>
<dbReference type="GO" id="GO:0005886">
    <property type="term" value="C:plasma membrane"/>
    <property type="evidence" value="ECO:0007669"/>
    <property type="project" value="TreeGrafter"/>
</dbReference>
<dbReference type="RefSeq" id="XP_019723854.1">
    <property type="nucleotide sequence ID" value="XM_019868295.1"/>
</dbReference>
<keyword evidence="3 6" id="KW-1133">Transmembrane helix</keyword>
<feature type="transmembrane region" description="Helical" evidence="6">
    <location>
        <begin position="208"/>
        <end position="227"/>
    </location>
</feature>
<dbReference type="GO" id="GO:0071709">
    <property type="term" value="P:membrane assembly"/>
    <property type="evidence" value="ECO:0007669"/>
    <property type="project" value="TreeGrafter"/>
</dbReference>
<reference evidence="9" key="1">
    <citation type="submission" date="2025-08" db="UniProtKB">
        <authorList>
            <consortium name="Ensembl"/>
        </authorList>
    </citation>
    <scope>IDENTIFICATION</scope>
</reference>
<dbReference type="GO" id="GO:0097035">
    <property type="term" value="P:regulation of membrane lipid distribution"/>
    <property type="evidence" value="ECO:0007669"/>
    <property type="project" value="TreeGrafter"/>
</dbReference>
<sequence>MEALVAALKRHPGPSVVLFAVLFRVVHGLLGKVTPPKVVASDEFQAWKWKNLSLSMVHSTLTGTWAVSSVLLWPETLSDLHFYHTPLSYLLVCISTGYFVHDTADIIGTGNGRRSWEFLIHHALVLSCFLYTLYTQLYVAGAVMVLLVEVNSVTLHLRLLLKMVGATSSAAYRLNKVLNVCTFVAVRLATQFYITWYISANYSKLDHAAFFMACVMAMNVIMLVYLYRLIRSDFLPRAGGPHADRNGTHNSKKFVTD</sequence>
<dbReference type="GeneID" id="109514873"/>
<keyword evidence="7" id="KW-0732">Signal</keyword>
<dbReference type="Pfam" id="PF03798">
    <property type="entry name" value="TRAM_LAG1_CLN8"/>
    <property type="match status" value="1"/>
</dbReference>
<dbReference type="PROSITE" id="PS50922">
    <property type="entry name" value="TLC"/>
    <property type="match status" value="1"/>
</dbReference>